<feature type="region of interest" description="Disordered" evidence="7">
    <location>
        <begin position="148"/>
        <end position="183"/>
    </location>
</feature>
<comment type="similarity">
    <text evidence="2">Belongs to the sulfatase family.</text>
</comment>
<proteinExistence type="inferred from homology"/>
<reference evidence="10 11" key="1">
    <citation type="submission" date="2020-05" db="EMBL/GenBank/DDBJ databases">
        <title>Bremerella alba sp. nov., a novel planctomycete isolated from the surface of the macroalga Fucus spiralis.</title>
        <authorList>
            <person name="Godinho O."/>
            <person name="Botelho R."/>
            <person name="Albuquerque L."/>
            <person name="Wiegand S."/>
            <person name="Da Costa M.S."/>
            <person name="Lobo-Da-Cunha A."/>
            <person name="Jogler C."/>
            <person name="Lage O.M."/>
        </authorList>
    </citation>
    <scope>NUCLEOTIDE SEQUENCE [LARGE SCALE GENOMIC DNA]</scope>
    <source>
        <strain evidence="10 11">FF15</strain>
    </source>
</reference>
<keyword evidence="6" id="KW-0106">Calcium</keyword>
<evidence type="ECO:0000256" key="3">
    <source>
        <dbReference type="ARBA" id="ARBA00022723"/>
    </source>
</evidence>
<evidence type="ECO:0000313" key="11">
    <source>
        <dbReference type="Proteomes" id="UP000551616"/>
    </source>
</evidence>
<feature type="region of interest" description="Disordered" evidence="7">
    <location>
        <begin position="467"/>
        <end position="488"/>
    </location>
</feature>
<sequence length="488" mass="53935">MLRATLFALLFCLTILSPSLAGDRPNIVLIYADDLGWKDVGYQGSDFYETPVIDSLAKQGMTFSAAYACAGNCAPSRACLLSGQYTPRHHLYAVYSTDRGRKNEMRLDPIPNRDGLSPESYTLAEALQDAGYATGHFGKWHLAGKDGAKPRQQGFDETYDSFGDGQLKEGTETNKKGPPTDPKGVFTLTDKACAFIEKNRNRPFFCYLPHHAIHGPLQGQPQTVSKFKAKPKGENHKSVMYAACTYDLDESVGRLLKKLDELKLAEKTIVIFTSDNGSTPRSSQEPLRGNKGGYYEGGIREPLIIRWPGNVQPGSTSDVPVIQVDLFPTILAAAGVSVPKGKSLDGESLMPLLTGQGQLERSAIFWHFPGYLDRPVTRGRPLDVRTGFRSRPVTIINKDHWKLHLFHEEWVLDGGAAKLPENGAVELYNLREDIGERHDLSASHPQKRDELLGDLLRWHASVGALVPNQPNPKYDPAPVKMGKGKRKK</sequence>
<dbReference type="Gene3D" id="3.40.720.10">
    <property type="entry name" value="Alkaline Phosphatase, subunit A"/>
    <property type="match status" value="1"/>
</dbReference>
<dbReference type="GO" id="GO:0046872">
    <property type="term" value="F:metal ion binding"/>
    <property type="evidence" value="ECO:0007669"/>
    <property type="project" value="UniProtKB-KW"/>
</dbReference>
<name>A0A7V8V790_9BACT</name>
<dbReference type="CDD" id="cd16144">
    <property type="entry name" value="ARS_like"/>
    <property type="match status" value="1"/>
</dbReference>
<organism evidence="10 11">
    <name type="scientific">Bremerella alba</name>
    <dbReference type="NCBI Taxonomy" id="980252"/>
    <lineage>
        <taxon>Bacteria</taxon>
        <taxon>Pseudomonadati</taxon>
        <taxon>Planctomycetota</taxon>
        <taxon>Planctomycetia</taxon>
        <taxon>Pirellulales</taxon>
        <taxon>Pirellulaceae</taxon>
        <taxon>Bremerella</taxon>
    </lineage>
</organism>
<dbReference type="RefSeq" id="WP_207397597.1">
    <property type="nucleotide sequence ID" value="NZ_JABRWO010000009.1"/>
</dbReference>
<comment type="cofactor">
    <cofactor evidence="1">
        <name>Ca(2+)</name>
        <dbReference type="ChEBI" id="CHEBI:29108"/>
    </cofactor>
</comment>
<keyword evidence="5 10" id="KW-0378">Hydrolase</keyword>
<dbReference type="InterPro" id="IPR000917">
    <property type="entry name" value="Sulfatase_N"/>
</dbReference>
<dbReference type="AlphaFoldDB" id="A0A7V8V790"/>
<evidence type="ECO:0000256" key="4">
    <source>
        <dbReference type="ARBA" id="ARBA00022729"/>
    </source>
</evidence>
<feature type="compositionally biased region" description="Basic and acidic residues" evidence="7">
    <location>
        <begin position="166"/>
        <end position="175"/>
    </location>
</feature>
<keyword evidence="4 8" id="KW-0732">Signal</keyword>
<accession>A0A7V8V790</accession>
<keyword evidence="3" id="KW-0479">Metal-binding</keyword>
<dbReference type="Pfam" id="PF00884">
    <property type="entry name" value="Sulfatase"/>
    <property type="match status" value="1"/>
</dbReference>
<evidence type="ECO:0000256" key="6">
    <source>
        <dbReference type="ARBA" id="ARBA00022837"/>
    </source>
</evidence>
<gene>
    <name evidence="10" type="primary">atsA_29</name>
    <name evidence="10" type="ORF">HOV93_33650</name>
</gene>
<evidence type="ECO:0000256" key="7">
    <source>
        <dbReference type="SAM" id="MobiDB-lite"/>
    </source>
</evidence>
<evidence type="ECO:0000259" key="9">
    <source>
        <dbReference type="Pfam" id="PF00884"/>
    </source>
</evidence>
<evidence type="ECO:0000256" key="1">
    <source>
        <dbReference type="ARBA" id="ARBA00001913"/>
    </source>
</evidence>
<evidence type="ECO:0000256" key="8">
    <source>
        <dbReference type="SAM" id="SignalP"/>
    </source>
</evidence>
<dbReference type="Proteomes" id="UP000551616">
    <property type="component" value="Unassembled WGS sequence"/>
</dbReference>
<dbReference type="PANTHER" id="PTHR42693:SF42">
    <property type="entry name" value="ARYLSULFATASE G"/>
    <property type="match status" value="1"/>
</dbReference>
<evidence type="ECO:0000256" key="2">
    <source>
        <dbReference type="ARBA" id="ARBA00008779"/>
    </source>
</evidence>
<protein>
    <submittedName>
        <fullName evidence="10">Arylsulfatase</fullName>
        <ecNumber evidence="10">3.1.6.1</ecNumber>
    </submittedName>
</protein>
<dbReference type="EMBL" id="JABRWO010000009">
    <property type="protein sequence ID" value="MBA2116176.1"/>
    <property type="molecule type" value="Genomic_DNA"/>
</dbReference>
<evidence type="ECO:0000256" key="5">
    <source>
        <dbReference type="ARBA" id="ARBA00022801"/>
    </source>
</evidence>
<dbReference type="PANTHER" id="PTHR42693">
    <property type="entry name" value="ARYLSULFATASE FAMILY MEMBER"/>
    <property type="match status" value="1"/>
</dbReference>
<dbReference type="InterPro" id="IPR050738">
    <property type="entry name" value="Sulfatase"/>
</dbReference>
<dbReference type="Gene3D" id="3.30.1120.10">
    <property type="match status" value="1"/>
</dbReference>
<dbReference type="GO" id="GO:0004065">
    <property type="term" value="F:arylsulfatase activity"/>
    <property type="evidence" value="ECO:0007669"/>
    <property type="project" value="UniProtKB-EC"/>
</dbReference>
<keyword evidence="11" id="KW-1185">Reference proteome</keyword>
<feature type="signal peptide" evidence="8">
    <location>
        <begin position="1"/>
        <end position="21"/>
    </location>
</feature>
<dbReference type="EC" id="3.1.6.1" evidence="10"/>
<dbReference type="InterPro" id="IPR017850">
    <property type="entry name" value="Alkaline_phosphatase_core_sf"/>
</dbReference>
<evidence type="ECO:0000313" key="10">
    <source>
        <dbReference type="EMBL" id="MBA2116176.1"/>
    </source>
</evidence>
<dbReference type="SUPFAM" id="SSF53649">
    <property type="entry name" value="Alkaline phosphatase-like"/>
    <property type="match status" value="1"/>
</dbReference>
<comment type="caution">
    <text evidence="10">The sequence shown here is derived from an EMBL/GenBank/DDBJ whole genome shotgun (WGS) entry which is preliminary data.</text>
</comment>
<feature type="chain" id="PRO_5030629343" evidence="8">
    <location>
        <begin position="22"/>
        <end position="488"/>
    </location>
</feature>
<feature type="domain" description="Sulfatase N-terminal" evidence="9">
    <location>
        <begin position="25"/>
        <end position="336"/>
    </location>
</feature>